<feature type="transmembrane region" description="Helical" evidence="1">
    <location>
        <begin position="518"/>
        <end position="538"/>
    </location>
</feature>
<keyword evidence="1" id="KW-0472">Membrane</keyword>
<dbReference type="AlphaFoldDB" id="A0A3Q9FU12"/>
<evidence type="ECO:0000313" key="4">
    <source>
        <dbReference type="Proteomes" id="UP000267268"/>
    </source>
</evidence>
<proteinExistence type="predicted"/>
<protein>
    <submittedName>
        <fullName evidence="3">Uncharacterized protein</fullName>
    </submittedName>
</protein>
<keyword evidence="4" id="KW-1185">Reference proteome</keyword>
<name>A0A3Q9FU12_9BACT</name>
<evidence type="ECO:0000313" key="3">
    <source>
        <dbReference type="EMBL" id="AZQ65065.1"/>
    </source>
</evidence>
<dbReference type="KEGG" id="fll:EI427_22870"/>
<reference evidence="3 4" key="1">
    <citation type="submission" date="2018-12" db="EMBL/GenBank/DDBJ databases">
        <title>Flammeovirga pectinis sp. nov., isolated from the gut of the Korean scallop, Patinopecten yessoensis.</title>
        <authorList>
            <person name="Bae J.-W."/>
            <person name="Jeong Y.-S."/>
            <person name="Kang W."/>
        </authorList>
    </citation>
    <scope>NUCLEOTIDE SEQUENCE [LARGE SCALE GENOMIC DNA]</scope>
    <source>
        <strain evidence="3 4">L12M1</strain>
    </source>
</reference>
<gene>
    <name evidence="3" type="ORF">EI427_22870</name>
</gene>
<feature type="chain" id="PRO_5018611534" evidence="2">
    <location>
        <begin position="23"/>
        <end position="595"/>
    </location>
</feature>
<keyword evidence="1" id="KW-1133">Transmembrane helix</keyword>
<evidence type="ECO:0000256" key="1">
    <source>
        <dbReference type="SAM" id="Phobius"/>
    </source>
</evidence>
<accession>A0A3Q9FU12</accession>
<organism evidence="3 4">
    <name type="scientific">Flammeovirga pectinis</name>
    <dbReference type="NCBI Taxonomy" id="2494373"/>
    <lineage>
        <taxon>Bacteria</taxon>
        <taxon>Pseudomonadati</taxon>
        <taxon>Bacteroidota</taxon>
        <taxon>Cytophagia</taxon>
        <taxon>Cytophagales</taxon>
        <taxon>Flammeovirgaceae</taxon>
        <taxon>Flammeovirga</taxon>
    </lineage>
</organism>
<dbReference type="EMBL" id="CP034563">
    <property type="protein sequence ID" value="AZQ65065.1"/>
    <property type="molecule type" value="Genomic_DNA"/>
</dbReference>
<sequence>MVLYKKLLLFMVMFLISLATSAQVFKFEKPSKDQNITLTTLPNGNTHKNWKRVITNQKTKPKSSDLITDALFVNFNNISDNNKEFTLKCVGGFEKQSIELFFVGDTDFFSIDIGEVQNFWNSSEVTSFEKDALEDVTIRIRPKAIAKGKHTAFIAFVMDGKLSRVALQSNIVEDTHLLHEDIDINLGLVEADSIGFTDYYFYNLEELSLDLVYEGEKESFNFMINGDSVNLDSVKTIVPSSDTLILSVAPIAKLLGDKYALLELKNHYLSQKINLTSRVFKIREDVNWSDTLRLINNFDTPVTSIYYPADTVWTTLNFVNNSDYDTLFDVASFISISTPKWLTTEVPLTELAPRSEGLVKIPFTFNKREKLTKNLRGDIEILIRRDSSIYSQEIIYNPKEKMLEELIKSFPLELKFSSLQDTIELKIPYLNTGRNAIYPSIKSFIKELKKPSDIKMYYGSPRIKSWKKGYVSIYLTPYDSINFHKSKKDTLVLEVYNHKLSAGIELVQEPLSDILYDYLTEIIIGIALLSFIVLSILSPKIYKIVKGKYITFLIDRNERNREHALLTVLKLIKEGDKPDLELLDKLEDIRRNLHS</sequence>
<dbReference type="Proteomes" id="UP000267268">
    <property type="component" value="Chromosome 2"/>
</dbReference>
<feature type="signal peptide" evidence="2">
    <location>
        <begin position="1"/>
        <end position="22"/>
    </location>
</feature>
<dbReference type="RefSeq" id="WP_126619413.1">
    <property type="nucleotide sequence ID" value="NZ_CP034563.1"/>
</dbReference>
<keyword evidence="1" id="KW-0812">Transmembrane</keyword>
<keyword evidence="2" id="KW-0732">Signal</keyword>
<evidence type="ECO:0000256" key="2">
    <source>
        <dbReference type="SAM" id="SignalP"/>
    </source>
</evidence>
<dbReference type="OrthoDB" id="973916at2"/>